<feature type="domain" description="NADH:quinone oxidoreductase/Mrp antiporter transmembrane" evidence="6">
    <location>
        <begin position="134"/>
        <end position="417"/>
    </location>
</feature>
<dbReference type="Pfam" id="PF00662">
    <property type="entry name" value="Proton_antipo_N"/>
    <property type="match status" value="1"/>
</dbReference>
<dbReference type="NCBIfam" id="TIGR01974">
    <property type="entry name" value="NDH_I_L"/>
    <property type="match status" value="1"/>
</dbReference>
<dbReference type="PANTHER" id="PTHR42829:SF2">
    <property type="entry name" value="NADH-UBIQUINONE OXIDOREDUCTASE CHAIN 5"/>
    <property type="match status" value="1"/>
</dbReference>
<feature type="transmembrane region" description="Helical" evidence="5">
    <location>
        <begin position="312"/>
        <end position="338"/>
    </location>
</feature>
<reference evidence="8" key="1">
    <citation type="submission" date="2016-10" db="EMBL/GenBank/DDBJ databases">
        <authorList>
            <person name="de Groot N.N."/>
        </authorList>
    </citation>
    <scope>NUCLEOTIDE SEQUENCE</scope>
</reference>
<dbReference type="InterPro" id="IPR001750">
    <property type="entry name" value="ND/Mrp_TM"/>
</dbReference>
<evidence type="ECO:0000256" key="1">
    <source>
        <dbReference type="ARBA" id="ARBA00004141"/>
    </source>
</evidence>
<dbReference type="PRINTS" id="PR01434">
    <property type="entry name" value="NADHDHGNASE5"/>
</dbReference>
<dbReference type="InterPro" id="IPR003945">
    <property type="entry name" value="NU5C-like"/>
</dbReference>
<keyword evidence="4 5" id="KW-0472">Membrane</keyword>
<dbReference type="Gene3D" id="1.20.5.2700">
    <property type="match status" value="1"/>
</dbReference>
<feature type="transmembrane region" description="Helical" evidence="5">
    <location>
        <begin position="465"/>
        <end position="484"/>
    </location>
</feature>
<feature type="transmembrane region" description="Helical" evidence="5">
    <location>
        <begin position="33"/>
        <end position="54"/>
    </location>
</feature>
<dbReference type="GO" id="GO:0003954">
    <property type="term" value="F:NADH dehydrogenase activity"/>
    <property type="evidence" value="ECO:0007669"/>
    <property type="project" value="TreeGrafter"/>
</dbReference>
<proteinExistence type="predicted"/>
<feature type="transmembrane region" description="Helical" evidence="5">
    <location>
        <begin position="421"/>
        <end position="444"/>
    </location>
</feature>
<dbReference type="NCBIfam" id="NF005141">
    <property type="entry name" value="PRK06590.1"/>
    <property type="match status" value="1"/>
</dbReference>
<dbReference type="InterPro" id="IPR001516">
    <property type="entry name" value="Proton_antipo_N"/>
</dbReference>
<feature type="transmembrane region" description="Helical" evidence="5">
    <location>
        <begin position="74"/>
        <end position="105"/>
    </location>
</feature>
<keyword evidence="2 5" id="KW-0812">Transmembrane</keyword>
<evidence type="ECO:0000259" key="6">
    <source>
        <dbReference type="Pfam" id="PF00361"/>
    </source>
</evidence>
<dbReference type="GO" id="GO:0016020">
    <property type="term" value="C:membrane"/>
    <property type="evidence" value="ECO:0007669"/>
    <property type="project" value="UniProtKB-SubCell"/>
</dbReference>
<protein>
    <submittedName>
        <fullName evidence="8">NADH-ubiquinone oxidoreductase chain L</fullName>
        <ecNumber evidence="8">1.6.5.3</ecNumber>
    </submittedName>
</protein>
<evidence type="ECO:0000256" key="2">
    <source>
        <dbReference type="ARBA" id="ARBA00022692"/>
    </source>
</evidence>
<feature type="transmembrane region" description="Helical" evidence="5">
    <location>
        <begin position="381"/>
        <end position="401"/>
    </location>
</feature>
<sequence>MEQIYLIIALAPLVGAIFAGFFGSLLGRMATNVVTILGVLISTVLSMYVFNYHVLEGGDAFNENIYTWMQIGNLNISVGFLIDNLTAVMLVIVSFVSLMVHIYTIGYMHDDPDYTKFFSYISLFTFSMFILVMSNNFMQLFFGWEAVGLVSYLLIGFWHHKESAVEANFKAFLVNRVGDFGFLLGIALVLMYFGSLDYAEVFASLNNVTGVTMLDGASVITVICILLFIGAMGKSAQVPLHVWLPGSMEGPTPISALIHAATMVTAGIFMVSRMSPMFELSETALIVVMVVGAITALFMGLLGIVQNDIKKVVAYSTLSQLGYMTVALGVSAYSAAIFHLMTHAFFKALLFLAAGSVIVALHHQQDIRKMGGLRKKMPITYWTALIGTLALIGFPGFAGFYSKDMIIEAVHFSSLPFADWVYVAVIAGVFITAFYSLRMFFLVFHGESRMDEHTSSHVKESSMSITLPLIALAIPSLAIGYFTIDPMLFNGWLDDAITVAANHTSMASLKQEFHGAGSMIPHALQTLPFWMMVGGIASAWVLTLYRAQWATWIQKKFHRTNYVLESLYGFDRFNDIVFVKGVKSLGNFLWKVSDSGLIDKMVVNGSARFVGFIGSVVRPIQTGYVYHYAFFMIVSLLIILTWVLFAGERPLLEL</sequence>
<name>A0A1W1D923_9ZZZZ</name>
<feature type="transmembrane region" description="Helical" evidence="5">
    <location>
        <begin position="625"/>
        <end position="645"/>
    </location>
</feature>
<evidence type="ECO:0000313" key="8">
    <source>
        <dbReference type="EMBL" id="SFV77064.1"/>
    </source>
</evidence>
<accession>A0A1W1D923</accession>
<dbReference type="AlphaFoldDB" id="A0A1W1D923"/>
<feature type="domain" description="NADH-Ubiquinone oxidoreductase (complex I) chain 5 N-terminal" evidence="7">
    <location>
        <begin position="68"/>
        <end position="118"/>
    </location>
</feature>
<dbReference type="GO" id="GO:0015990">
    <property type="term" value="P:electron transport coupled proton transport"/>
    <property type="evidence" value="ECO:0007669"/>
    <property type="project" value="TreeGrafter"/>
</dbReference>
<feature type="transmembrane region" description="Helical" evidence="5">
    <location>
        <begin position="6"/>
        <end position="26"/>
    </location>
</feature>
<feature type="transmembrane region" description="Helical" evidence="5">
    <location>
        <begin position="117"/>
        <end position="134"/>
    </location>
</feature>
<feature type="transmembrane region" description="Helical" evidence="5">
    <location>
        <begin position="140"/>
        <end position="159"/>
    </location>
</feature>
<evidence type="ECO:0000259" key="7">
    <source>
        <dbReference type="Pfam" id="PF00662"/>
    </source>
</evidence>
<feature type="transmembrane region" description="Helical" evidence="5">
    <location>
        <begin position="527"/>
        <end position="547"/>
    </location>
</feature>
<keyword evidence="8" id="KW-0830">Ubiquinone</keyword>
<dbReference type="PANTHER" id="PTHR42829">
    <property type="entry name" value="NADH-UBIQUINONE OXIDOREDUCTASE CHAIN 5"/>
    <property type="match status" value="1"/>
</dbReference>
<organism evidence="8">
    <name type="scientific">hydrothermal vent metagenome</name>
    <dbReference type="NCBI Taxonomy" id="652676"/>
    <lineage>
        <taxon>unclassified sequences</taxon>
        <taxon>metagenomes</taxon>
        <taxon>ecological metagenomes</taxon>
    </lineage>
</organism>
<dbReference type="Pfam" id="PF00361">
    <property type="entry name" value="Proton_antipo_M"/>
    <property type="match status" value="1"/>
</dbReference>
<keyword evidence="8" id="KW-0560">Oxidoreductase</keyword>
<feature type="transmembrane region" description="Helical" evidence="5">
    <location>
        <begin position="171"/>
        <end position="193"/>
    </location>
</feature>
<evidence type="ECO:0000256" key="3">
    <source>
        <dbReference type="ARBA" id="ARBA00022989"/>
    </source>
</evidence>
<dbReference type="GO" id="GO:0008137">
    <property type="term" value="F:NADH dehydrogenase (ubiquinone) activity"/>
    <property type="evidence" value="ECO:0007669"/>
    <property type="project" value="InterPro"/>
</dbReference>
<dbReference type="EC" id="1.6.5.3" evidence="8"/>
<feature type="transmembrane region" description="Helical" evidence="5">
    <location>
        <begin position="213"/>
        <end position="233"/>
    </location>
</feature>
<feature type="transmembrane region" description="Helical" evidence="5">
    <location>
        <begin position="284"/>
        <end position="305"/>
    </location>
</feature>
<dbReference type="PRINTS" id="PR01435">
    <property type="entry name" value="NPOXDRDTASE5"/>
</dbReference>
<keyword evidence="3 5" id="KW-1133">Transmembrane helix</keyword>
<dbReference type="GO" id="GO:0042773">
    <property type="term" value="P:ATP synthesis coupled electron transport"/>
    <property type="evidence" value="ECO:0007669"/>
    <property type="project" value="InterPro"/>
</dbReference>
<evidence type="ECO:0000256" key="4">
    <source>
        <dbReference type="ARBA" id="ARBA00023136"/>
    </source>
</evidence>
<dbReference type="EMBL" id="FPHR01000016">
    <property type="protein sequence ID" value="SFV77064.1"/>
    <property type="molecule type" value="Genomic_DNA"/>
</dbReference>
<feature type="transmembrane region" description="Helical" evidence="5">
    <location>
        <begin position="254"/>
        <end position="272"/>
    </location>
</feature>
<comment type="subcellular location">
    <subcellularLocation>
        <location evidence="1">Membrane</location>
        <topology evidence="1">Multi-pass membrane protein</topology>
    </subcellularLocation>
</comment>
<dbReference type="InterPro" id="IPR018393">
    <property type="entry name" value="NADHpl_OxRdtase_5_subgr"/>
</dbReference>
<feature type="transmembrane region" description="Helical" evidence="5">
    <location>
        <begin position="344"/>
        <end position="361"/>
    </location>
</feature>
<gene>
    <name evidence="8" type="ORF">MNB_SUP05-4-1030</name>
</gene>
<evidence type="ECO:0000256" key="5">
    <source>
        <dbReference type="SAM" id="Phobius"/>
    </source>
</evidence>